<dbReference type="Proteomes" id="UP000316500">
    <property type="component" value="Unassembled WGS sequence"/>
</dbReference>
<evidence type="ECO:0000313" key="2">
    <source>
        <dbReference type="EMBL" id="TVU61198.1"/>
    </source>
</evidence>
<dbReference type="EMBL" id="VNFK01000011">
    <property type="protein sequence ID" value="TVU61198.1"/>
    <property type="molecule type" value="Genomic_DNA"/>
</dbReference>
<organism evidence="2 3">
    <name type="scientific">Paenarthrobacter nitroguajacolicus</name>
    <name type="common">Arthrobacter nitroguajacolicus</name>
    <dbReference type="NCBI Taxonomy" id="211146"/>
    <lineage>
        <taxon>Bacteria</taxon>
        <taxon>Bacillati</taxon>
        <taxon>Actinomycetota</taxon>
        <taxon>Actinomycetes</taxon>
        <taxon>Micrococcales</taxon>
        <taxon>Micrococcaceae</taxon>
        <taxon>Paenarthrobacter</taxon>
    </lineage>
</organism>
<dbReference type="PANTHER" id="PTHR34980:SF2">
    <property type="entry name" value="INNER MEMBRANE PROTEIN YHAH-RELATED"/>
    <property type="match status" value="1"/>
</dbReference>
<protein>
    <submittedName>
        <fullName evidence="2">DUF805 domain-containing protein</fullName>
    </submittedName>
</protein>
<gene>
    <name evidence="2" type="ORF">FQP90_14345</name>
</gene>
<dbReference type="InterPro" id="IPR008523">
    <property type="entry name" value="DUF805"/>
</dbReference>
<feature type="transmembrane region" description="Helical" evidence="1">
    <location>
        <begin position="154"/>
        <end position="174"/>
    </location>
</feature>
<comment type="caution">
    <text evidence="2">The sequence shown here is derived from an EMBL/GenBank/DDBJ whole genome shotgun (WGS) entry which is preliminary data.</text>
</comment>
<proteinExistence type="predicted"/>
<sequence length="186" mass="19777">MDMKVVDPAGGGVAEITGSGVLDGPLYGASFGKSVKRFFAKYAKFAGRASRSEFWWSQLFVFLVMVVPYLVTTVGLVASIAWAQQNPNVQSMGFDPATGQEVFYEAPPGVVNAPTGSLMVVGFVLVAVLGLALLVPQLSLLWRRLHDANLAGPLALVGLVPLVGGLIVFVLALMPTKAEGRRFDPR</sequence>
<accession>A0A558GWH1</accession>
<keyword evidence="1" id="KW-0812">Transmembrane</keyword>
<dbReference type="OrthoDB" id="9812349at2"/>
<feature type="transmembrane region" description="Helical" evidence="1">
    <location>
        <begin position="59"/>
        <end position="83"/>
    </location>
</feature>
<dbReference type="Pfam" id="PF05656">
    <property type="entry name" value="DUF805"/>
    <property type="match status" value="1"/>
</dbReference>
<evidence type="ECO:0000313" key="3">
    <source>
        <dbReference type="Proteomes" id="UP000316500"/>
    </source>
</evidence>
<feature type="transmembrane region" description="Helical" evidence="1">
    <location>
        <begin position="118"/>
        <end position="142"/>
    </location>
</feature>
<keyword evidence="1" id="KW-0472">Membrane</keyword>
<reference evidence="2 3" key="1">
    <citation type="submission" date="2019-07" db="EMBL/GenBank/DDBJ databases">
        <title>Diversity of Bacteria from Kongsfjorden, Arctic.</title>
        <authorList>
            <person name="Yu Y."/>
        </authorList>
    </citation>
    <scope>NUCLEOTIDE SEQUENCE [LARGE SCALE GENOMIC DNA]</scope>
    <source>
        <strain evidence="2 3">SM1928</strain>
    </source>
</reference>
<dbReference type="AlphaFoldDB" id="A0A558GWH1"/>
<dbReference type="GO" id="GO:0005886">
    <property type="term" value="C:plasma membrane"/>
    <property type="evidence" value="ECO:0007669"/>
    <property type="project" value="TreeGrafter"/>
</dbReference>
<keyword evidence="1" id="KW-1133">Transmembrane helix</keyword>
<dbReference type="PANTHER" id="PTHR34980">
    <property type="entry name" value="INNER MEMBRANE PROTEIN-RELATED-RELATED"/>
    <property type="match status" value="1"/>
</dbReference>
<evidence type="ECO:0000256" key="1">
    <source>
        <dbReference type="SAM" id="Phobius"/>
    </source>
</evidence>
<name>A0A558GWH1_PAENT</name>
<dbReference type="RefSeq" id="WP_144651612.1">
    <property type="nucleotide sequence ID" value="NZ_VNFK01000011.1"/>
</dbReference>